<feature type="compositionally biased region" description="Low complexity" evidence="1">
    <location>
        <begin position="49"/>
        <end position="69"/>
    </location>
</feature>
<protein>
    <submittedName>
        <fullName evidence="3">PASTA domain-containing protein</fullName>
    </submittedName>
</protein>
<dbReference type="RefSeq" id="WP_161105153.1">
    <property type="nucleotide sequence ID" value="NZ_JBHLYI010000003.1"/>
</dbReference>
<proteinExistence type="predicted"/>
<dbReference type="Gene3D" id="3.30.10.20">
    <property type="match status" value="1"/>
</dbReference>
<evidence type="ECO:0000313" key="4">
    <source>
        <dbReference type="Proteomes" id="UP000431901"/>
    </source>
</evidence>
<dbReference type="OrthoDB" id="4337778at2"/>
<organism evidence="3 4">
    <name type="scientific">Actinomadura rayongensis</name>
    <dbReference type="NCBI Taxonomy" id="1429076"/>
    <lineage>
        <taxon>Bacteria</taxon>
        <taxon>Bacillati</taxon>
        <taxon>Actinomycetota</taxon>
        <taxon>Actinomycetes</taxon>
        <taxon>Streptosporangiales</taxon>
        <taxon>Thermomonosporaceae</taxon>
        <taxon>Actinomadura</taxon>
    </lineage>
</organism>
<dbReference type="Proteomes" id="UP000431901">
    <property type="component" value="Unassembled WGS sequence"/>
</dbReference>
<keyword evidence="4" id="KW-1185">Reference proteome</keyword>
<accession>A0A6I4WBD8</accession>
<gene>
    <name evidence="3" type="ORF">GQ466_23500</name>
</gene>
<dbReference type="InterPro" id="IPR005543">
    <property type="entry name" value="PASTA_dom"/>
</dbReference>
<evidence type="ECO:0000256" key="1">
    <source>
        <dbReference type="SAM" id="MobiDB-lite"/>
    </source>
</evidence>
<dbReference type="SMART" id="SM00740">
    <property type="entry name" value="PASTA"/>
    <property type="match status" value="1"/>
</dbReference>
<dbReference type="PROSITE" id="PS51257">
    <property type="entry name" value="PROKAR_LIPOPROTEIN"/>
    <property type="match status" value="1"/>
</dbReference>
<comment type="caution">
    <text evidence="3">The sequence shown here is derived from an EMBL/GenBank/DDBJ whole genome shotgun (WGS) entry which is preliminary data.</text>
</comment>
<dbReference type="PROSITE" id="PS51178">
    <property type="entry name" value="PASTA"/>
    <property type="match status" value="1"/>
</dbReference>
<sequence length="139" mass="13842">MRIAILAGGGAGLLGLLFGCGAGVGIGAASSAPTATATARSTVTVTAKARAAAPARRTAAPSPSAKPTTVRMPNLIGLNGTVATNRLRTLGITDVTYGSADPNASVVLLPQNWKVTAQDPAPGKKVRPNVATVLTMVKQ</sequence>
<dbReference type="CDD" id="cd06577">
    <property type="entry name" value="PASTA_pknB"/>
    <property type="match status" value="1"/>
</dbReference>
<dbReference type="AlphaFoldDB" id="A0A6I4WBD8"/>
<reference evidence="3 4" key="1">
    <citation type="submission" date="2019-12" db="EMBL/GenBank/DDBJ databases">
        <title>Nocardia macrotermitis sp. nov. and Nocardia aurantia sp. nov., isolated from the gut of the fungus growing-termite Macrotermes natalensis.</title>
        <authorList>
            <person name="Christine B."/>
            <person name="Rene B."/>
        </authorList>
    </citation>
    <scope>NUCLEOTIDE SEQUENCE [LARGE SCALE GENOMIC DNA]</scope>
    <source>
        <strain evidence="3 4">DSM 102126</strain>
    </source>
</reference>
<evidence type="ECO:0000259" key="2">
    <source>
        <dbReference type="PROSITE" id="PS51178"/>
    </source>
</evidence>
<dbReference type="Pfam" id="PF03793">
    <property type="entry name" value="PASTA"/>
    <property type="match status" value="1"/>
</dbReference>
<name>A0A6I4WBD8_9ACTN</name>
<evidence type="ECO:0000313" key="3">
    <source>
        <dbReference type="EMBL" id="MXQ66988.1"/>
    </source>
</evidence>
<dbReference type="EMBL" id="WUTW01000005">
    <property type="protein sequence ID" value="MXQ66988.1"/>
    <property type="molecule type" value="Genomic_DNA"/>
</dbReference>
<feature type="domain" description="PASTA" evidence="2">
    <location>
        <begin position="66"/>
        <end position="138"/>
    </location>
</feature>
<feature type="region of interest" description="Disordered" evidence="1">
    <location>
        <begin position="49"/>
        <end position="72"/>
    </location>
</feature>